<evidence type="ECO:0000313" key="3">
    <source>
        <dbReference type="EnsemblPlants" id="AET6Gv20617800.1"/>
    </source>
</evidence>
<keyword evidence="2" id="KW-1133">Transmembrane helix</keyword>
<evidence type="ECO:0000313" key="4">
    <source>
        <dbReference type="Proteomes" id="UP000015105"/>
    </source>
</evidence>
<evidence type="ECO:0000256" key="2">
    <source>
        <dbReference type="SAM" id="Phobius"/>
    </source>
</evidence>
<feature type="compositionally biased region" description="Polar residues" evidence="1">
    <location>
        <begin position="1"/>
        <end position="13"/>
    </location>
</feature>
<dbReference type="Gramene" id="AET6Gv20617800.1">
    <property type="protein sequence ID" value="AET6Gv20617800.1"/>
    <property type="gene ID" value="AET6Gv20617800"/>
</dbReference>
<reference evidence="3" key="5">
    <citation type="journal article" date="2021" name="G3 (Bethesda)">
        <title>Aegilops tauschii genome assembly Aet v5.0 features greater sequence contiguity and improved annotation.</title>
        <authorList>
            <person name="Wang L."/>
            <person name="Zhu T."/>
            <person name="Rodriguez J.C."/>
            <person name="Deal K.R."/>
            <person name="Dubcovsky J."/>
            <person name="McGuire P.E."/>
            <person name="Lux T."/>
            <person name="Spannagl M."/>
            <person name="Mayer K.F.X."/>
            <person name="Baldrich P."/>
            <person name="Meyers B.C."/>
            <person name="Huo N."/>
            <person name="Gu Y.Q."/>
            <person name="Zhou H."/>
            <person name="Devos K.M."/>
            <person name="Bennetzen J.L."/>
            <person name="Unver T."/>
            <person name="Budak H."/>
            <person name="Gulick P.J."/>
            <person name="Galiba G."/>
            <person name="Kalapos B."/>
            <person name="Nelson D.R."/>
            <person name="Li P."/>
            <person name="You F.M."/>
            <person name="Luo M.C."/>
            <person name="Dvorak J."/>
        </authorList>
    </citation>
    <scope>NUCLEOTIDE SEQUENCE [LARGE SCALE GENOMIC DNA]</scope>
    <source>
        <strain evidence="3">cv. AL8/78</strain>
    </source>
</reference>
<reference evidence="3" key="4">
    <citation type="submission" date="2019-03" db="UniProtKB">
        <authorList>
            <consortium name="EnsemblPlants"/>
        </authorList>
    </citation>
    <scope>IDENTIFICATION</scope>
</reference>
<feature type="compositionally biased region" description="Polar residues" evidence="1">
    <location>
        <begin position="92"/>
        <end position="106"/>
    </location>
</feature>
<dbReference type="EnsemblPlants" id="AET6Gv20617800.1">
    <property type="protein sequence ID" value="AET6Gv20617800.1"/>
    <property type="gene ID" value="AET6Gv20617800"/>
</dbReference>
<keyword evidence="2" id="KW-0472">Membrane</keyword>
<proteinExistence type="predicted"/>
<dbReference type="AlphaFoldDB" id="A0A453P5T5"/>
<feature type="region of interest" description="Disordered" evidence="1">
    <location>
        <begin position="1"/>
        <end position="122"/>
    </location>
</feature>
<reference evidence="4" key="1">
    <citation type="journal article" date="2014" name="Science">
        <title>Ancient hybridizations among the ancestral genomes of bread wheat.</title>
        <authorList>
            <consortium name="International Wheat Genome Sequencing Consortium,"/>
            <person name="Marcussen T."/>
            <person name="Sandve S.R."/>
            <person name="Heier L."/>
            <person name="Spannagl M."/>
            <person name="Pfeifer M."/>
            <person name="Jakobsen K.S."/>
            <person name="Wulff B.B."/>
            <person name="Steuernagel B."/>
            <person name="Mayer K.F."/>
            <person name="Olsen O.A."/>
        </authorList>
    </citation>
    <scope>NUCLEOTIDE SEQUENCE [LARGE SCALE GENOMIC DNA]</scope>
    <source>
        <strain evidence="4">cv. AL8/78</strain>
    </source>
</reference>
<evidence type="ECO:0000256" key="1">
    <source>
        <dbReference type="SAM" id="MobiDB-lite"/>
    </source>
</evidence>
<keyword evidence="4" id="KW-1185">Reference proteome</keyword>
<feature type="compositionally biased region" description="Low complexity" evidence="1">
    <location>
        <begin position="37"/>
        <end position="64"/>
    </location>
</feature>
<reference evidence="3" key="3">
    <citation type="journal article" date="2017" name="Nature">
        <title>Genome sequence of the progenitor of the wheat D genome Aegilops tauschii.</title>
        <authorList>
            <person name="Luo M.C."/>
            <person name="Gu Y.Q."/>
            <person name="Puiu D."/>
            <person name="Wang H."/>
            <person name="Twardziok S.O."/>
            <person name="Deal K.R."/>
            <person name="Huo N."/>
            <person name="Zhu T."/>
            <person name="Wang L."/>
            <person name="Wang Y."/>
            <person name="McGuire P.E."/>
            <person name="Liu S."/>
            <person name="Long H."/>
            <person name="Ramasamy R.K."/>
            <person name="Rodriguez J.C."/>
            <person name="Van S.L."/>
            <person name="Yuan L."/>
            <person name="Wang Z."/>
            <person name="Xia Z."/>
            <person name="Xiao L."/>
            <person name="Anderson O.D."/>
            <person name="Ouyang S."/>
            <person name="Liang Y."/>
            <person name="Zimin A.V."/>
            <person name="Pertea G."/>
            <person name="Qi P."/>
            <person name="Bennetzen J.L."/>
            <person name="Dai X."/>
            <person name="Dawson M.W."/>
            <person name="Muller H.G."/>
            <person name="Kugler K."/>
            <person name="Rivarola-Duarte L."/>
            <person name="Spannagl M."/>
            <person name="Mayer K.F.X."/>
            <person name="Lu F.H."/>
            <person name="Bevan M.W."/>
            <person name="Leroy P."/>
            <person name="Li P."/>
            <person name="You F.M."/>
            <person name="Sun Q."/>
            <person name="Liu Z."/>
            <person name="Lyons E."/>
            <person name="Wicker T."/>
            <person name="Salzberg S.L."/>
            <person name="Devos K.M."/>
            <person name="Dvorak J."/>
        </authorList>
    </citation>
    <scope>NUCLEOTIDE SEQUENCE [LARGE SCALE GENOMIC DNA]</scope>
    <source>
        <strain evidence="3">cv. AL8/78</strain>
    </source>
</reference>
<sequence length="313" mass="32211">SYPVQIQTQGSRTHPTHHSEARAAPPTMAKPHAGFNTPRPSSVRSAAAAAARTTAGSSSTDTTPLAPTSIPRADLSSSGAKAGVTSAIRTPVGSSSSTDLSGPFTRSSVGSSSSSDLSAPTTRDIASIAKEVGKRLDYEDDSPFPTAASLQQPMLAPEGLADLAPLLELPDPNNASSNTVVYASDADAKHAMTASVDSTVTEVAAPADSTADADGPLLTEMEVALDELSSARGLSPRSKRLLLALVEVADAELNANPTAAVLHIRRAAFWRKVRVGILAATVFSVAVIDAALAFALYGARRGNGRYHHVLPPT</sequence>
<keyword evidence="2" id="KW-0812">Transmembrane</keyword>
<organism evidence="3 4">
    <name type="scientific">Aegilops tauschii subsp. strangulata</name>
    <name type="common">Goatgrass</name>
    <dbReference type="NCBI Taxonomy" id="200361"/>
    <lineage>
        <taxon>Eukaryota</taxon>
        <taxon>Viridiplantae</taxon>
        <taxon>Streptophyta</taxon>
        <taxon>Embryophyta</taxon>
        <taxon>Tracheophyta</taxon>
        <taxon>Spermatophyta</taxon>
        <taxon>Magnoliopsida</taxon>
        <taxon>Liliopsida</taxon>
        <taxon>Poales</taxon>
        <taxon>Poaceae</taxon>
        <taxon>BOP clade</taxon>
        <taxon>Pooideae</taxon>
        <taxon>Triticodae</taxon>
        <taxon>Triticeae</taxon>
        <taxon>Triticinae</taxon>
        <taxon>Aegilops</taxon>
    </lineage>
</organism>
<feature type="compositionally biased region" description="Low complexity" evidence="1">
    <location>
        <begin position="107"/>
        <end position="118"/>
    </location>
</feature>
<name>A0A453P5T5_AEGTS</name>
<accession>A0A453P5T5</accession>
<protein>
    <submittedName>
        <fullName evidence="3">Uncharacterized protein</fullName>
    </submittedName>
</protein>
<dbReference type="Proteomes" id="UP000015105">
    <property type="component" value="Chromosome 6D"/>
</dbReference>
<feature type="transmembrane region" description="Helical" evidence="2">
    <location>
        <begin position="275"/>
        <end position="297"/>
    </location>
</feature>
<reference evidence="4" key="2">
    <citation type="journal article" date="2017" name="Nat. Plants">
        <title>The Aegilops tauschii genome reveals multiple impacts of transposons.</title>
        <authorList>
            <person name="Zhao G."/>
            <person name="Zou C."/>
            <person name="Li K."/>
            <person name="Wang K."/>
            <person name="Li T."/>
            <person name="Gao L."/>
            <person name="Zhang X."/>
            <person name="Wang H."/>
            <person name="Yang Z."/>
            <person name="Liu X."/>
            <person name="Jiang W."/>
            <person name="Mao L."/>
            <person name="Kong X."/>
            <person name="Jiao Y."/>
            <person name="Jia J."/>
        </authorList>
    </citation>
    <scope>NUCLEOTIDE SEQUENCE [LARGE SCALE GENOMIC DNA]</scope>
    <source>
        <strain evidence="4">cv. AL8/78</strain>
    </source>
</reference>